<dbReference type="Proteomes" id="UP000248925">
    <property type="component" value="Unassembled WGS sequence"/>
</dbReference>
<protein>
    <submittedName>
        <fullName evidence="1">Uncharacterized protein</fullName>
    </submittedName>
</protein>
<proteinExistence type="predicted"/>
<evidence type="ECO:0000313" key="1">
    <source>
        <dbReference type="EMBL" id="PZM10445.1"/>
    </source>
</evidence>
<comment type="caution">
    <text evidence="1">The sequence shown here is derived from an EMBL/GenBank/DDBJ whole genome shotgun (WGS) entry which is preliminary data.</text>
</comment>
<accession>A0A2W4CIJ9</accession>
<organism evidence="1 2">
    <name type="scientific">Rhizobium tubonense</name>
    <dbReference type="NCBI Taxonomy" id="484088"/>
    <lineage>
        <taxon>Bacteria</taxon>
        <taxon>Pseudomonadati</taxon>
        <taxon>Pseudomonadota</taxon>
        <taxon>Alphaproteobacteria</taxon>
        <taxon>Hyphomicrobiales</taxon>
        <taxon>Rhizobiaceae</taxon>
        <taxon>Rhizobium/Agrobacterium group</taxon>
        <taxon>Rhizobium</taxon>
    </lineage>
</organism>
<evidence type="ECO:0000313" key="2">
    <source>
        <dbReference type="Proteomes" id="UP000248925"/>
    </source>
</evidence>
<keyword evidence="2" id="KW-1185">Reference proteome</keyword>
<dbReference type="AlphaFoldDB" id="A0A2W4CIJ9"/>
<dbReference type="RefSeq" id="WP_111162585.1">
    <property type="nucleotide sequence ID" value="NZ_PCDP01000050.1"/>
</dbReference>
<reference evidence="1 2" key="1">
    <citation type="journal article" date="2018" name="Sci. Rep.">
        <title>Rhizobium tumorigenes sp. nov., a novel plant tumorigenic bacterium isolated from cane gall tumors on thornless blackberry.</title>
        <authorList>
            <person name="Kuzmanovi N."/>
            <person name="Smalla K."/>
            <person name="Gronow S."/>
            <person name="PuBawska J."/>
        </authorList>
    </citation>
    <scope>NUCLEOTIDE SEQUENCE [LARGE SCALE GENOMIC DNA]</scope>
    <source>
        <strain evidence="1 2">CCBAU 85046</strain>
    </source>
</reference>
<name>A0A2W4CIJ9_9HYPH</name>
<dbReference type="EMBL" id="PCDP01000050">
    <property type="protein sequence ID" value="PZM10445.1"/>
    <property type="molecule type" value="Genomic_DNA"/>
</dbReference>
<sequence>MTLVGRAAYEVYALFEIEGRDRIDDGRAPLLDASKRLDARSSEVSRLPDQDLGELEVAFVLNALRVKFNRWGEAPRGVLRAALFQWKPHPGIGV</sequence>
<gene>
    <name evidence="1" type="ORF">CPY51_23035</name>
</gene>